<reference evidence="10 11" key="1">
    <citation type="submission" date="2017-11" db="EMBL/GenBank/DDBJ databases">
        <title>Genomic Encyclopedia of Archaeal and Bacterial Type Strains, Phase II (KMG-II): From Individual Species to Whole Genera.</title>
        <authorList>
            <person name="Goeker M."/>
        </authorList>
    </citation>
    <scope>NUCLEOTIDE SEQUENCE [LARGE SCALE GENOMIC DNA]</scope>
    <source>
        <strain evidence="10 11">DSM 11115</strain>
    </source>
</reference>
<dbReference type="PANTHER" id="PTHR33281:SF19">
    <property type="entry name" value="VOLTAGE-DEPENDENT ANION CHANNEL-FORMING PROTEIN YNEE"/>
    <property type="match status" value="1"/>
</dbReference>
<feature type="transmembrane region" description="Helical" evidence="9">
    <location>
        <begin position="222"/>
        <end position="241"/>
    </location>
</feature>
<dbReference type="InterPro" id="IPR044669">
    <property type="entry name" value="YneE/VCCN1/2-like"/>
</dbReference>
<dbReference type="AlphaFoldDB" id="A0A2M9B9X4"/>
<comment type="caution">
    <text evidence="10">The sequence shown here is derived from an EMBL/GenBank/DDBJ whole genome shotgun (WGS) entry which is preliminary data.</text>
</comment>
<keyword evidence="2" id="KW-0813">Transport</keyword>
<dbReference type="Pfam" id="PF25539">
    <property type="entry name" value="Bestrophin_2"/>
    <property type="match status" value="1"/>
</dbReference>
<keyword evidence="4 9" id="KW-0812">Transmembrane</keyword>
<evidence type="ECO:0000256" key="7">
    <source>
        <dbReference type="ARBA" id="ARBA00023136"/>
    </source>
</evidence>
<keyword evidence="11" id="KW-1185">Reference proteome</keyword>
<comment type="similarity">
    <text evidence="8">Belongs to the anion channel-forming bestrophin (TC 1.A.46) family.</text>
</comment>
<comment type="subcellular location">
    <subcellularLocation>
        <location evidence="1">Cell membrane</location>
        <topology evidence="1">Multi-pass membrane protein</topology>
    </subcellularLocation>
</comment>
<sequence length="322" mass="37349">MYIRENIRWRVIWKYAWRSVLLFTLYSLFVCFLYAGVGLRFFAIPWQPVATLGIAVSFYIGFKNNGSYDRFWEGRQLWGGIVNASRTWAIKALEFVTSVVDAPNVDAPAASAAELSHRHRQLVYRHIAWCNALRIQLRRQPEFWDEQVAPFLDEDESAVMRLKQNPAAHLLRIQAAELRILREERGLLNDFQHVSMVETLEQLYTLQGGCERIKNTPFPRQYAFFSYVFVWLFIALLPLGLLGEFAKLGPSHVWLTVPFSVLVSWVFNTIEVVGHTSENPFDNQMNDVPMTALCRSIEIDLREMLGETELPSRLEPIEDILY</sequence>
<feature type="transmembrane region" description="Helical" evidence="9">
    <location>
        <begin position="20"/>
        <end position="37"/>
    </location>
</feature>
<evidence type="ECO:0000313" key="10">
    <source>
        <dbReference type="EMBL" id="PJJ54746.1"/>
    </source>
</evidence>
<evidence type="ECO:0000256" key="1">
    <source>
        <dbReference type="ARBA" id="ARBA00004651"/>
    </source>
</evidence>
<accession>A0A2M9B9X4</accession>
<dbReference type="EMBL" id="PGFA01000002">
    <property type="protein sequence ID" value="PJJ54746.1"/>
    <property type="molecule type" value="Genomic_DNA"/>
</dbReference>
<evidence type="ECO:0000256" key="5">
    <source>
        <dbReference type="ARBA" id="ARBA00022989"/>
    </source>
</evidence>
<organism evidence="10 11">
    <name type="scientific">Hymenobacter chitinivorans DSM 11115</name>
    <dbReference type="NCBI Taxonomy" id="1121954"/>
    <lineage>
        <taxon>Bacteria</taxon>
        <taxon>Pseudomonadati</taxon>
        <taxon>Bacteroidota</taxon>
        <taxon>Cytophagia</taxon>
        <taxon>Cytophagales</taxon>
        <taxon>Hymenobacteraceae</taxon>
        <taxon>Hymenobacter</taxon>
    </lineage>
</organism>
<dbReference type="Proteomes" id="UP000228535">
    <property type="component" value="Unassembled WGS sequence"/>
</dbReference>
<dbReference type="RefSeq" id="WP_100337352.1">
    <property type="nucleotide sequence ID" value="NZ_PGFA01000002.1"/>
</dbReference>
<keyword evidence="3" id="KW-1003">Cell membrane</keyword>
<proteinExistence type="inferred from homology"/>
<evidence type="ECO:0000256" key="8">
    <source>
        <dbReference type="ARBA" id="ARBA00034708"/>
    </source>
</evidence>
<evidence type="ECO:0000256" key="3">
    <source>
        <dbReference type="ARBA" id="ARBA00022475"/>
    </source>
</evidence>
<name>A0A2M9B9X4_9BACT</name>
<keyword evidence="6" id="KW-0406">Ion transport</keyword>
<dbReference type="GO" id="GO:0005886">
    <property type="term" value="C:plasma membrane"/>
    <property type="evidence" value="ECO:0007669"/>
    <property type="project" value="UniProtKB-SubCell"/>
</dbReference>
<dbReference type="PANTHER" id="PTHR33281">
    <property type="entry name" value="UPF0187 PROTEIN YNEE"/>
    <property type="match status" value="1"/>
</dbReference>
<evidence type="ECO:0000256" key="9">
    <source>
        <dbReference type="SAM" id="Phobius"/>
    </source>
</evidence>
<evidence type="ECO:0000256" key="2">
    <source>
        <dbReference type="ARBA" id="ARBA00022448"/>
    </source>
</evidence>
<feature type="transmembrane region" description="Helical" evidence="9">
    <location>
        <begin position="43"/>
        <end position="62"/>
    </location>
</feature>
<keyword evidence="5 9" id="KW-1133">Transmembrane helix</keyword>
<dbReference type="GO" id="GO:0005254">
    <property type="term" value="F:chloride channel activity"/>
    <property type="evidence" value="ECO:0007669"/>
    <property type="project" value="InterPro"/>
</dbReference>
<dbReference type="OrthoDB" id="445589at2"/>
<keyword evidence="7 9" id="KW-0472">Membrane</keyword>
<evidence type="ECO:0000256" key="6">
    <source>
        <dbReference type="ARBA" id="ARBA00023065"/>
    </source>
</evidence>
<evidence type="ECO:0000313" key="11">
    <source>
        <dbReference type="Proteomes" id="UP000228535"/>
    </source>
</evidence>
<evidence type="ECO:0000256" key="4">
    <source>
        <dbReference type="ARBA" id="ARBA00022692"/>
    </source>
</evidence>
<protein>
    <submittedName>
        <fullName evidence="10">Putative membrane protein</fullName>
    </submittedName>
</protein>
<feature type="transmembrane region" description="Helical" evidence="9">
    <location>
        <begin position="253"/>
        <end position="274"/>
    </location>
</feature>
<gene>
    <name evidence="10" type="ORF">CLV45_3092</name>
</gene>